<evidence type="ECO:0000313" key="2">
    <source>
        <dbReference type="Proteomes" id="UP000593566"/>
    </source>
</evidence>
<evidence type="ECO:0000313" key="1">
    <source>
        <dbReference type="EMBL" id="KAF6229332.1"/>
    </source>
</evidence>
<name>A0A8H6FIY3_9LECA</name>
<dbReference type="GeneID" id="59335847"/>
<protein>
    <submittedName>
        <fullName evidence="1">Uncharacterized protein</fullName>
    </submittedName>
</protein>
<dbReference type="EMBL" id="JACCJB010000003">
    <property type="protein sequence ID" value="KAF6229332.1"/>
    <property type="molecule type" value="Genomic_DNA"/>
</dbReference>
<keyword evidence="2" id="KW-1185">Reference proteome</keyword>
<dbReference type="AlphaFoldDB" id="A0A8H6FIY3"/>
<proteinExistence type="predicted"/>
<dbReference type="Proteomes" id="UP000593566">
    <property type="component" value="Unassembled WGS sequence"/>
</dbReference>
<gene>
    <name evidence="1" type="ORF">HO133_007448</name>
</gene>
<comment type="caution">
    <text evidence="1">The sequence shown here is derived from an EMBL/GenBank/DDBJ whole genome shotgun (WGS) entry which is preliminary data.</text>
</comment>
<reference evidence="1 2" key="1">
    <citation type="journal article" date="2020" name="Genomics">
        <title>Complete, high-quality genomes from long-read metagenomic sequencing of two wolf lichen thalli reveals enigmatic genome architecture.</title>
        <authorList>
            <person name="McKenzie S.K."/>
            <person name="Walston R.F."/>
            <person name="Allen J.L."/>
        </authorList>
    </citation>
    <scope>NUCLEOTIDE SEQUENCE [LARGE SCALE GENOMIC DNA]</scope>
    <source>
        <strain evidence="1">WasteWater1</strain>
    </source>
</reference>
<accession>A0A8H6FIY3</accession>
<dbReference type="RefSeq" id="XP_037156974.1">
    <property type="nucleotide sequence ID" value="XM_037298339.1"/>
</dbReference>
<sequence>MVARFTHYNLRADFKKPLNESNFQCFGMEEPSVPEIVLHGLVSPYAHGEVLSHPVLHQNETLFATLNQAFRKTLVLAADQELTTAMRESRHEDCTPEETDYICREREKYKLLAKH</sequence>
<organism evidence="1 2">
    <name type="scientific">Letharia lupina</name>
    <dbReference type="NCBI Taxonomy" id="560253"/>
    <lineage>
        <taxon>Eukaryota</taxon>
        <taxon>Fungi</taxon>
        <taxon>Dikarya</taxon>
        <taxon>Ascomycota</taxon>
        <taxon>Pezizomycotina</taxon>
        <taxon>Lecanoromycetes</taxon>
        <taxon>OSLEUM clade</taxon>
        <taxon>Lecanoromycetidae</taxon>
        <taxon>Lecanorales</taxon>
        <taxon>Lecanorineae</taxon>
        <taxon>Parmeliaceae</taxon>
        <taxon>Letharia</taxon>
    </lineage>
</organism>